<proteinExistence type="predicted"/>
<gene>
    <name evidence="1" type="ORF">Tco_0875463</name>
</gene>
<accession>A0ABQ5BSE4</accession>
<name>A0ABQ5BSE4_9ASTR</name>
<reference evidence="1" key="1">
    <citation type="journal article" date="2022" name="Int. J. Mol. Sci.">
        <title>Draft Genome of Tanacetum Coccineum: Genomic Comparison of Closely Related Tanacetum-Family Plants.</title>
        <authorList>
            <person name="Yamashiro T."/>
            <person name="Shiraishi A."/>
            <person name="Nakayama K."/>
            <person name="Satake H."/>
        </authorList>
    </citation>
    <scope>NUCLEOTIDE SEQUENCE</scope>
</reference>
<dbReference type="Proteomes" id="UP001151760">
    <property type="component" value="Unassembled WGS sequence"/>
</dbReference>
<sequence length="67" mass="7285">MKAGEDRKSGGDLQRKPRIMSSSSLLWDPSILLSQPINHPLSFDSQTVDGMGLRLIVMDGLGVYGDP</sequence>
<organism evidence="1 2">
    <name type="scientific">Tanacetum coccineum</name>
    <dbReference type="NCBI Taxonomy" id="301880"/>
    <lineage>
        <taxon>Eukaryota</taxon>
        <taxon>Viridiplantae</taxon>
        <taxon>Streptophyta</taxon>
        <taxon>Embryophyta</taxon>
        <taxon>Tracheophyta</taxon>
        <taxon>Spermatophyta</taxon>
        <taxon>Magnoliopsida</taxon>
        <taxon>eudicotyledons</taxon>
        <taxon>Gunneridae</taxon>
        <taxon>Pentapetalae</taxon>
        <taxon>asterids</taxon>
        <taxon>campanulids</taxon>
        <taxon>Asterales</taxon>
        <taxon>Asteraceae</taxon>
        <taxon>Asteroideae</taxon>
        <taxon>Anthemideae</taxon>
        <taxon>Anthemidinae</taxon>
        <taxon>Tanacetum</taxon>
    </lineage>
</organism>
<comment type="caution">
    <text evidence="1">The sequence shown here is derived from an EMBL/GenBank/DDBJ whole genome shotgun (WGS) entry which is preliminary data.</text>
</comment>
<protein>
    <submittedName>
        <fullName evidence="1">Uncharacterized protein</fullName>
    </submittedName>
</protein>
<evidence type="ECO:0000313" key="1">
    <source>
        <dbReference type="EMBL" id="GJT16757.1"/>
    </source>
</evidence>
<reference evidence="1" key="2">
    <citation type="submission" date="2022-01" db="EMBL/GenBank/DDBJ databases">
        <authorList>
            <person name="Yamashiro T."/>
            <person name="Shiraishi A."/>
            <person name="Satake H."/>
            <person name="Nakayama K."/>
        </authorList>
    </citation>
    <scope>NUCLEOTIDE SEQUENCE</scope>
</reference>
<dbReference type="EMBL" id="BQNB010013502">
    <property type="protein sequence ID" value="GJT16757.1"/>
    <property type="molecule type" value="Genomic_DNA"/>
</dbReference>
<evidence type="ECO:0000313" key="2">
    <source>
        <dbReference type="Proteomes" id="UP001151760"/>
    </source>
</evidence>
<keyword evidence="2" id="KW-1185">Reference proteome</keyword>